<keyword evidence="3" id="KW-0067">ATP-binding</keyword>
<dbReference type="InterPro" id="IPR042054">
    <property type="entry name" value="YegD-like"/>
</dbReference>
<keyword evidence="5" id="KW-1185">Reference proteome</keyword>
<gene>
    <name evidence="4" type="ORF">JM93_02296</name>
</gene>
<evidence type="ECO:0000256" key="2">
    <source>
        <dbReference type="ARBA" id="ARBA00022741"/>
    </source>
</evidence>
<dbReference type="PROSITE" id="PS01036">
    <property type="entry name" value="HSP70_3"/>
    <property type="match status" value="1"/>
</dbReference>
<protein>
    <submittedName>
        <fullName evidence="4">Putative chaperone protein</fullName>
    </submittedName>
</protein>
<name>A0A562T0K0_9HYPH</name>
<dbReference type="EMBL" id="VLLF01000005">
    <property type="protein sequence ID" value="TWI87059.1"/>
    <property type="molecule type" value="Genomic_DNA"/>
</dbReference>
<dbReference type="SUPFAM" id="SSF53067">
    <property type="entry name" value="Actin-like ATPase domain"/>
    <property type="match status" value="2"/>
</dbReference>
<evidence type="ECO:0000256" key="1">
    <source>
        <dbReference type="ARBA" id="ARBA00007381"/>
    </source>
</evidence>
<accession>A0A562T0K0</accession>
<sequence length="435" mass="47820">MSVERPHMTRSLGLDFGTSNTVAVSGENSSNLGPVFFGKAADQIASLPTVLSFLDRGISRPHPEVGPWAIRQFLESTEDVRFIQSLKTFVASTVFKGTGVFGTRFEFEDLMATFLAGAEARCAHRLFDRGTRVVIGRPVVFAGSAPDESVAMARYRKTLNRFGLDNVLFVYEPVAAAFSFADRLAHDATVLVADFGGGTTDYSLMRFRKEAGVLSADPLGRGGIGIAGDTFDYRILDHVVLPEIGKGSHYQSMGKRLEVPPNLFSNFARWHLLSIFKTSQDYKELKKLLRWCEDKSKIELFIDLVDEDQGYPLFKAVSGAKAKLSSKDSAELRFAPLGRDFNAPITRTDFEGWIQDDLAKMGRALDATLINAGLADDDIDHVFMTGGTSFVPAVRRQFQDRFGVERVSGGDELTSVAKGLAMIGTLEDAEKWAVQ</sequence>
<dbReference type="Proteomes" id="UP000320593">
    <property type="component" value="Unassembled WGS sequence"/>
</dbReference>
<comment type="similarity">
    <text evidence="1">Belongs to the heat shock protein 70 family.</text>
</comment>
<dbReference type="InterPro" id="IPR013126">
    <property type="entry name" value="Hsp_70_fam"/>
</dbReference>
<comment type="caution">
    <text evidence="4">The sequence shown here is derived from an EMBL/GenBank/DDBJ whole genome shotgun (WGS) entry which is preliminary data.</text>
</comment>
<dbReference type="InterPro" id="IPR018181">
    <property type="entry name" value="Heat_shock_70_CS"/>
</dbReference>
<keyword evidence="2" id="KW-0547">Nucleotide-binding</keyword>
<dbReference type="CDD" id="cd10231">
    <property type="entry name" value="ASKHA_NBD_HSP70_YegD-like"/>
    <property type="match status" value="1"/>
</dbReference>
<dbReference type="AlphaFoldDB" id="A0A562T0K0"/>
<evidence type="ECO:0000256" key="3">
    <source>
        <dbReference type="ARBA" id="ARBA00022840"/>
    </source>
</evidence>
<dbReference type="GO" id="GO:0140662">
    <property type="term" value="F:ATP-dependent protein folding chaperone"/>
    <property type="evidence" value="ECO:0007669"/>
    <property type="project" value="InterPro"/>
</dbReference>
<dbReference type="GO" id="GO:0005524">
    <property type="term" value="F:ATP binding"/>
    <property type="evidence" value="ECO:0007669"/>
    <property type="project" value="UniProtKB-KW"/>
</dbReference>
<dbReference type="Gene3D" id="3.90.640.10">
    <property type="entry name" value="Actin, Chain A, domain 4"/>
    <property type="match status" value="2"/>
</dbReference>
<evidence type="ECO:0000313" key="5">
    <source>
        <dbReference type="Proteomes" id="UP000320593"/>
    </source>
</evidence>
<dbReference type="PANTHER" id="PTHR42749">
    <property type="entry name" value="CELL SHAPE-DETERMINING PROTEIN MREB"/>
    <property type="match status" value="1"/>
</dbReference>
<organism evidence="4 5">
    <name type="scientific">Roseibium hamelinense</name>
    <dbReference type="NCBI Taxonomy" id="150831"/>
    <lineage>
        <taxon>Bacteria</taxon>
        <taxon>Pseudomonadati</taxon>
        <taxon>Pseudomonadota</taxon>
        <taxon>Alphaproteobacteria</taxon>
        <taxon>Hyphomicrobiales</taxon>
        <taxon>Stappiaceae</taxon>
        <taxon>Roseibium</taxon>
    </lineage>
</organism>
<dbReference type="Gene3D" id="3.30.420.40">
    <property type="match status" value="4"/>
</dbReference>
<reference evidence="4 5" key="1">
    <citation type="submission" date="2019-07" db="EMBL/GenBank/DDBJ databases">
        <title>Genomic Encyclopedia of Archaeal and Bacterial Type Strains, Phase II (KMG-II): from individual species to whole genera.</title>
        <authorList>
            <person name="Goeker M."/>
        </authorList>
    </citation>
    <scope>NUCLEOTIDE SEQUENCE [LARGE SCALE GENOMIC DNA]</scope>
    <source>
        <strain evidence="4 5">ATCC BAA-252</strain>
    </source>
</reference>
<proteinExistence type="inferred from homology"/>
<dbReference type="Pfam" id="PF00012">
    <property type="entry name" value="HSP70"/>
    <property type="match status" value="2"/>
</dbReference>
<evidence type="ECO:0000313" key="4">
    <source>
        <dbReference type="EMBL" id="TWI87059.1"/>
    </source>
</evidence>
<dbReference type="InterPro" id="IPR043129">
    <property type="entry name" value="ATPase_NBD"/>
</dbReference>
<dbReference type="PANTHER" id="PTHR42749:SF1">
    <property type="entry name" value="CELL SHAPE-DETERMINING PROTEIN MREB"/>
    <property type="match status" value="1"/>
</dbReference>